<dbReference type="PATRIC" id="fig|1217649.3.peg.1293"/>
<evidence type="ECO:0000313" key="11">
    <source>
        <dbReference type="Proteomes" id="UP000018417"/>
    </source>
</evidence>
<gene>
    <name evidence="10" type="ORF">F934_01354</name>
</gene>
<dbReference type="EC" id="1.-.-.-" evidence="7"/>
<name>N9FKM0_9GAMM</name>
<comment type="caution">
    <text evidence="10">The sequence shown here is derived from an EMBL/GenBank/DDBJ whole genome shotgun (WGS) entry which is preliminary data.</text>
</comment>
<protein>
    <recommendedName>
        <fullName evidence="7">Putative NAD(P)H nitroreductase</fullName>
        <ecNumber evidence="7">1.-.-.-</ecNumber>
    </recommendedName>
</protein>
<evidence type="ECO:0000259" key="9">
    <source>
        <dbReference type="Pfam" id="PF00881"/>
    </source>
</evidence>
<feature type="domain" description="Nitroreductase" evidence="9">
    <location>
        <begin position="22"/>
        <end position="175"/>
    </location>
</feature>
<dbReference type="PIRSF" id="PIRSF000232">
    <property type="entry name" value="YdjA"/>
    <property type="match status" value="1"/>
</dbReference>
<dbReference type="Pfam" id="PF00881">
    <property type="entry name" value="Nitroreductase"/>
    <property type="match status" value="1"/>
</dbReference>
<dbReference type="InterPro" id="IPR052530">
    <property type="entry name" value="NAD(P)H_nitroreductase"/>
</dbReference>
<proteinExistence type="inferred from homology"/>
<keyword evidence="3 7" id="KW-0288">FMN</keyword>
<dbReference type="Proteomes" id="UP000018417">
    <property type="component" value="Unassembled WGS sequence"/>
</dbReference>
<dbReference type="EMBL" id="APQK01000011">
    <property type="protein sequence ID" value="ENW05389.1"/>
    <property type="molecule type" value="Genomic_DNA"/>
</dbReference>
<keyword evidence="5 7" id="KW-0560">Oxidoreductase</keyword>
<dbReference type="InterPro" id="IPR000415">
    <property type="entry name" value="Nitroreductase-like"/>
</dbReference>
<dbReference type="PANTHER" id="PTHR43821">
    <property type="entry name" value="NAD(P)H NITROREDUCTASE YDJA-RELATED"/>
    <property type="match status" value="1"/>
</dbReference>
<dbReference type="Gene3D" id="3.40.109.10">
    <property type="entry name" value="NADH Oxidase"/>
    <property type="match status" value="1"/>
</dbReference>
<dbReference type="HOGENOM" id="CLU_070764_5_0_6"/>
<dbReference type="InterPro" id="IPR029479">
    <property type="entry name" value="Nitroreductase"/>
</dbReference>
<comment type="similarity">
    <text evidence="1 7">Belongs to the nitroreductase family.</text>
</comment>
<feature type="binding site" description="in other chain" evidence="8">
    <location>
        <begin position="23"/>
        <end position="25"/>
    </location>
    <ligand>
        <name>FMN</name>
        <dbReference type="ChEBI" id="CHEBI:58210"/>
        <note>ligand shared between dimeric partners</note>
    </ligand>
</feature>
<dbReference type="SUPFAM" id="SSF55469">
    <property type="entry name" value="FMN-dependent nitroreductase-like"/>
    <property type="match status" value="1"/>
</dbReference>
<evidence type="ECO:0000256" key="5">
    <source>
        <dbReference type="ARBA" id="ARBA00023002"/>
    </source>
</evidence>
<accession>N9FKM0</accession>
<evidence type="ECO:0000256" key="3">
    <source>
        <dbReference type="ARBA" id="ARBA00022643"/>
    </source>
</evidence>
<evidence type="ECO:0000256" key="4">
    <source>
        <dbReference type="ARBA" id="ARBA00022857"/>
    </source>
</evidence>
<dbReference type="AlphaFoldDB" id="N9FKM0"/>
<evidence type="ECO:0000313" key="10">
    <source>
        <dbReference type="EMBL" id="ENW05389.1"/>
    </source>
</evidence>
<feature type="binding site" evidence="8">
    <location>
        <position position="52"/>
    </location>
    <ligand>
        <name>FMN</name>
        <dbReference type="ChEBI" id="CHEBI:58210"/>
        <note>ligand shared between dimeric partners</note>
    </ligand>
</feature>
<dbReference type="PANTHER" id="PTHR43821:SF1">
    <property type="entry name" value="NAD(P)H NITROREDUCTASE YDJA-RELATED"/>
    <property type="match status" value="1"/>
</dbReference>
<reference evidence="10 11" key="1">
    <citation type="submission" date="2013-02" db="EMBL/GenBank/DDBJ databases">
        <title>The Genome Sequence of Acinetobacter beijerinckii ANC 3835.</title>
        <authorList>
            <consortium name="The Broad Institute Genome Sequencing Platform"/>
            <consortium name="The Broad Institute Genome Sequencing Center for Infectious Disease"/>
            <person name="Cerqueira G."/>
            <person name="Feldgarden M."/>
            <person name="Courvalin P."/>
            <person name="Perichon B."/>
            <person name="Grillot-Courvalin C."/>
            <person name="Clermont D."/>
            <person name="Rocha E."/>
            <person name="Yoon E.-J."/>
            <person name="Nemec A."/>
            <person name="Walker B."/>
            <person name="Young S.K."/>
            <person name="Zeng Q."/>
            <person name="Gargeya S."/>
            <person name="Fitzgerald M."/>
            <person name="Haas B."/>
            <person name="Abouelleil A."/>
            <person name="Alvarado L."/>
            <person name="Arachchi H.M."/>
            <person name="Berlin A.M."/>
            <person name="Chapman S.B."/>
            <person name="Dewar J."/>
            <person name="Goldberg J."/>
            <person name="Griggs A."/>
            <person name="Gujja S."/>
            <person name="Hansen M."/>
            <person name="Howarth C."/>
            <person name="Imamovic A."/>
            <person name="Larimer J."/>
            <person name="McCowan C."/>
            <person name="Murphy C."/>
            <person name="Neiman D."/>
            <person name="Pearson M."/>
            <person name="Priest M."/>
            <person name="Roberts A."/>
            <person name="Saif S."/>
            <person name="Shea T."/>
            <person name="Sisk P."/>
            <person name="Sykes S."/>
            <person name="Wortman J."/>
            <person name="Nusbaum C."/>
            <person name="Birren B."/>
        </authorList>
    </citation>
    <scope>NUCLEOTIDE SEQUENCE [LARGE SCALE GENOMIC DNA]</scope>
    <source>
        <strain evidence="10 11">ANC 3835</strain>
    </source>
</reference>
<evidence type="ECO:0000256" key="7">
    <source>
        <dbReference type="PIRNR" id="PIRNR000232"/>
    </source>
</evidence>
<sequence length="199" mass="22097">MLVRFMSMADSNIETIHQNIHQRQSIGQLIEPAPNTQQIEKAVQAALTAPDHHRLKPTRFVVVTPELRAAFGEHLAQALADLGEVDPAQLDRAKQHPFRAPLLVLALTTLQNHPKVPHFEQILSTGAAIQNFLLSLQAQGFASMWRSGAVVESNWLKQQLGLKQQDLISGIIYIGTAAKAIAPRNDVDVKEFLKVWQPN</sequence>
<evidence type="ECO:0000256" key="8">
    <source>
        <dbReference type="PIRSR" id="PIRSR000232-1"/>
    </source>
</evidence>
<dbReference type="GO" id="GO:0016491">
    <property type="term" value="F:oxidoreductase activity"/>
    <property type="evidence" value="ECO:0007669"/>
    <property type="project" value="UniProtKB-UniRule"/>
</dbReference>
<keyword evidence="6 7" id="KW-0520">NAD</keyword>
<dbReference type="InterPro" id="IPR026021">
    <property type="entry name" value="YdjA-like"/>
</dbReference>
<evidence type="ECO:0000256" key="1">
    <source>
        <dbReference type="ARBA" id="ARBA00007118"/>
    </source>
</evidence>
<organism evidence="10 11">
    <name type="scientific">Acinetobacter beijerinckii ANC 3835</name>
    <dbReference type="NCBI Taxonomy" id="1217649"/>
    <lineage>
        <taxon>Bacteria</taxon>
        <taxon>Pseudomonadati</taxon>
        <taxon>Pseudomonadota</taxon>
        <taxon>Gammaproteobacteria</taxon>
        <taxon>Moraxellales</taxon>
        <taxon>Moraxellaceae</taxon>
        <taxon>Acinetobacter</taxon>
    </lineage>
</organism>
<keyword evidence="2 7" id="KW-0285">Flavoprotein</keyword>
<evidence type="ECO:0000256" key="2">
    <source>
        <dbReference type="ARBA" id="ARBA00022630"/>
    </source>
</evidence>
<feature type="binding site" description="in other chain" evidence="8">
    <location>
        <begin position="145"/>
        <end position="147"/>
    </location>
    <ligand>
        <name>FMN</name>
        <dbReference type="ChEBI" id="CHEBI:58210"/>
        <note>ligand shared between dimeric partners</note>
    </ligand>
</feature>
<dbReference type="CDD" id="cd02135">
    <property type="entry name" value="YdjA-like"/>
    <property type="match status" value="1"/>
</dbReference>
<evidence type="ECO:0000256" key="6">
    <source>
        <dbReference type="ARBA" id="ARBA00023027"/>
    </source>
</evidence>
<comment type="cofactor">
    <cofactor evidence="8">
        <name>FMN</name>
        <dbReference type="ChEBI" id="CHEBI:58210"/>
    </cofactor>
    <text evidence="8">Binds 1 FMN per subunit.</text>
</comment>
<keyword evidence="4 7" id="KW-0521">NADP</keyword>